<dbReference type="Proteomes" id="UP000308549">
    <property type="component" value="Unassembled WGS sequence"/>
</dbReference>
<dbReference type="OrthoDB" id="5403747at2759"/>
<gene>
    <name evidence="2" type="ORF">B0A50_05955</name>
</gene>
<feature type="region of interest" description="Disordered" evidence="1">
    <location>
        <begin position="249"/>
        <end position="282"/>
    </location>
</feature>
<protein>
    <submittedName>
        <fullName evidence="2">Uncharacterized protein</fullName>
    </submittedName>
</protein>
<evidence type="ECO:0000313" key="3">
    <source>
        <dbReference type="Proteomes" id="UP000308549"/>
    </source>
</evidence>
<sequence length="303" mass="31667">MSKVKLTPGDVKLLPFVFQSFEAPLKVNTAKLAQVGKYKNEASANTCWYSLKKKLFEPGSSTANGGKTATGSNTSSSSSAKFQALSLSANELKLLALIWECLDGGVPKVNNAKLAQLGGYKNPASANTCWYNLKKKLLSKAIEGASHAAGAGTDGRGVTLKKRVAGGALSGEKVAKKRVVGGRKLNGDGYVAAAFPVTKKESTGEGAEEVKAEAKMAKLKFEGGKSGGAAQSDGVLASTAKGANDGVTSEDLAKLAPESAAGDADSLVRAESLSPEDKVAQAEKEKEMGRRFFEQILEFWDKI</sequence>
<dbReference type="AlphaFoldDB" id="A0A4U0TQ18"/>
<dbReference type="EMBL" id="NAJL01000046">
    <property type="protein sequence ID" value="TKA24191.1"/>
    <property type="molecule type" value="Genomic_DNA"/>
</dbReference>
<accession>A0A4U0TQ18</accession>
<organism evidence="2 3">
    <name type="scientific">Salinomyces thailandicus</name>
    <dbReference type="NCBI Taxonomy" id="706561"/>
    <lineage>
        <taxon>Eukaryota</taxon>
        <taxon>Fungi</taxon>
        <taxon>Dikarya</taxon>
        <taxon>Ascomycota</taxon>
        <taxon>Pezizomycotina</taxon>
        <taxon>Dothideomycetes</taxon>
        <taxon>Dothideomycetidae</taxon>
        <taxon>Mycosphaerellales</taxon>
        <taxon>Teratosphaeriaceae</taxon>
        <taxon>Salinomyces</taxon>
    </lineage>
</organism>
<comment type="caution">
    <text evidence="2">The sequence shown here is derived from an EMBL/GenBank/DDBJ whole genome shotgun (WGS) entry which is preliminary data.</text>
</comment>
<reference evidence="2 3" key="1">
    <citation type="submission" date="2017-03" db="EMBL/GenBank/DDBJ databases">
        <title>Genomes of endolithic fungi from Antarctica.</title>
        <authorList>
            <person name="Coleine C."/>
            <person name="Masonjones S."/>
            <person name="Stajich J.E."/>
        </authorList>
    </citation>
    <scope>NUCLEOTIDE SEQUENCE [LARGE SCALE GENOMIC DNA]</scope>
    <source>
        <strain evidence="2 3">CCFEE 6315</strain>
    </source>
</reference>
<keyword evidence="3" id="KW-1185">Reference proteome</keyword>
<evidence type="ECO:0000256" key="1">
    <source>
        <dbReference type="SAM" id="MobiDB-lite"/>
    </source>
</evidence>
<proteinExistence type="predicted"/>
<evidence type="ECO:0000313" key="2">
    <source>
        <dbReference type="EMBL" id="TKA24191.1"/>
    </source>
</evidence>
<name>A0A4U0TQ18_9PEZI</name>